<dbReference type="PANTHER" id="PTHR45339:SF3">
    <property type="entry name" value="HISTIDINE KINASE"/>
    <property type="match status" value="1"/>
</dbReference>
<dbReference type="Gene3D" id="3.30.565.10">
    <property type="entry name" value="Histidine kinase-like ATPase, C-terminal domain"/>
    <property type="match status" value="1"/>
</dbReference>
<dbReference type="PRINTS" id="PR00344">
    <property type="entry name" value="BCTRLSENSOR"/>
</dbReference>
<dbReference type="PROSITE" id="PS50109">
    <property type="entry name" value="HIS_KIN"/>
    <property type="match status" value="1"/>
</dbReference>
<comment type="caution">
    <text evidence="8">The sequence shown here is derived from an EMBL/GenBank/DDBJ whole genome shotgun (WGS) entry which is preliminary data.</text>
</comment>
<dbReference type="InterPro" id="IPR004358">
    <property type="entry name" value="Sig_transdc_His_kin-like_C"/>
</dbReference>
<dbReference type="InterPro" id="IPR003594">
    <property type="entry name" value="HATPase_dom"/>
</dbReference>
<dbReference type="Proteomes" id="UP000886602">
    <property type="component" value="Unassembled WGS sequence"/>
</dbReference>
<comment type="function">
    <text evidence="5">Member of the two-component regulatory system BvgS/BvgA. Phosphorylates BvgA via a four-step phosphorelay in response to environmental signals.</text>
</comment>
<accession>A0A9D7IGF1</accession>
<dbReference type="InterPro" id="IPR036890">
    <property type="entry name" value="HATPase_C_sf"/>
</dbReference>
<evidence type="ECO:0000256" key="6">
    <source>
        <dbReference type="ARBA" id="ARBA00070152"/>
    </source>
</evidence>
<keyword evidence="3" id="KW-0597">Phosphoprotein</keyword>
<reference evidence="8" key="1">
    <citation type="submission" date="2020-10" db="EMBL/GenBank/DDBJ databases">
        <title>Connecting structure to function with the recovery of over 1000 high-quality activated sludge metagenome-assembled genomes encoding full-length rRNA genes using long-read sequencing.</title>
        <authorList>
            <person name="Singleton C.M."/>
            <person name="Petriglieri F."/>
            <person name="Kristensen J.M."/>
            <person name="Kirkegaard R.H."/>
            <person name="Michaelsen T.Y."/>
            <person name="Andersen M.H."/>
            <person name="Karst S.M."/>
            <person name="Dueholm M.S."/>
            <person name="Nielsen P.H."/>
            <person name="Albertsen M."/>
        </authorList>
    </citation>
    <scope>NUCLEOTIDE SEQUENCE</scope>
    <source>
        <strain evidence="8">EsbW_18-Q3-R4-48_MAXAC.044</strain>
    </source>
</reference>
<evidence type="ECO:0000256" key="5">
    <source>
        <dbReference type="ARBA" id="ARBA00058004"/>
    </source>
</evidence>
<evidence type="ECO:0000313" key="9">
    <source>
        <dbReference type="Proteomes" id="UP000886602"/>
    </source>
</evidence>
<evidence type="ECO:0000259" key="7">
    <source>
        <dbReference type="PROSITE" id="PS50109"/>
    </source>
</evidence>
<proteinExistence type="predicted"/>
<organism evidence="8 9">
    <name type="scientific">Candidatus Propionivibrio dominans</name>
    <dbReference type="NCBI Taxonomy" id="2954373"/>
    <lineage>
        <taxon>Bacteria</taxon>
        <taxon>Pseudomonadati</taxon>
        <taxon>Pseudomonadota</taxon>
        <taxon>Betaproteobacteria</taxon>
        <taxon>Rhodocyclales</taxon>
        <taxon>Rhodocyclaceae</taxon>
        <taxon>Propionivibrio</taxon>
    </lineage>
</organism>
<dbReference type="Gene3D" id="1.10.287.130">
    <property type="match status" value="1"/>
</dbReference>
<dbReference type="SUPFAM" id="SSF55874">
    <property type="entry name" value="ATPase domain of HSP90 chaperone/DNA topoisomerase II/histidine kinase"/>
    <property type="match status" value="1"/>
</dbReference>
<keyword evidence="4" id="KW-0902">Two-component regulatory system</keyword>
<dbReference type="SUPFAM" id="SSF47384">
    <property type="entry name" value="Homodimeric domain of signal transducing histidine kinase"/>
    <property type="match status" value="1"/>
</dbReference>
<evidence type="ECO:0000256" key="3">
    <source>
        <dbReference type="ARBA" id="ARBA00022553"/>
    </source>
</evidence>
<dbReference type="InterPro" id="IPR003661">
    <property type="entry name" value="HisK_dim/P_dom"/>
</dbReference>
<dbReference type="CDD" id="cd00082">
    <property type="entry name" value="HisKA"/>
    <property type="match status" value="1"/>
</dbReference>
<evidence type="ECO:0000256" key="2">
    <source>
        <dbReference type="ARBA" id="ARBA00012438"/>
    </source>
</evidence>
<dbReference type="AlphaFoldDB" id="A0A9D7IGF1"/>
<evidence type="ECO:0000256" key="4">
    <source>
        <dbReference type="ARBA" id="ARBA00023012"/>
    </source>
</evidence>
<dbReference type="InterPro" id="IPR005467">
    <property type="entry name" value="His_kinase_dom"/>
</dbReference>
<comment type="catalytic activity">
    <reaction evidence="1">
        <text>ATP + protein L-histidine = ADP + protein N-phospho-L-histidine.</text>
        <dbReference type="EC" id="2.7.13.3"/>
    </reaction>
</comment>
<gene>
    <name evidence="8" type="ORF">IPJ48_01100</name>
</gene>
<evidence type="ECO:0000313" key="8">
    <source>
        <dbReference type="EMBL" id="MBK7421789.1"/>
    </source>
</evidence>
<dbReference type="Pfam" id="PF00512">
    <property type="entry name" value="HisKA"/>
    <property type="match status" value="1"/>
</dbReference>
<dbReference type="InterPro" id="IPR036097">
    <property type="entry name" value="HisK_dim/P_sf"/>
</dbReference>
<dbReference type="EMBL" id="JADJNC010000003">
    <property type="protein sequence ID" value="MBK7421789.1"/>
    <property type="molecule type" value="Genomic_DNA"/>
</dbReference>
<dbReference type="SMART" id="SM00388">
    <property type="entry name" value="HisKA"/>
    <property type="match status" value="1"/>
</dbReference>
<evidence type="ECO:0000256" key="1">
    <source>
        <dbReference type="ARBA" id="ARBA00000085"/>
    </source>
</evidence>
<protein>
    <recommendedName>
        <fullName evidence="6">Virulence sensor protein BvgS</fullName>
        <ecNumber evidence="2">2.7.13.3</ecNumber>
    </recommendedName>
</protein>
<name>A0A9D7IGF1_9RHOO</name>
<feature type="domain" description="Histidine kinase" evidence="7">
    <location>
        <begin position="99"/>
        <end position="320"/>
    </location>
</feature>
<dbReference type="PANTHER" id="PTHR45339">
    <property type="entry name" value="HYBRID SIGNAL TRANSDUCTION HISTIDINE KINASE J"/>
    <property type="match status" value="1"/>
</dbReference>
<dbReference type="GO" id="GO:0000155">
    <property type="term" value="F:phosphorelay sensor kinase activity"/>
    <property type="evidence" value="ECO:0007669"/>
    <property type="project" value="InterPro"/>
</dbReference>
<dbReference type="SMART" id="SM00387">
    <property type="entry name" value="HATPase_c"/>
    <property type="match status" value="1"/>
</dbReference>
<dbReference type="FunFam" id="3.30.565.10:FF:000010">
    <property type="entry name" value="Sensor histidine kinase RcsC"/>
    <property type="match status" value="1"/>
</dbReference>
<dbReference type="EC" id="2.7.13.3" evidence="2"/>
<dbReference type="Pfam" id="PF02518">
    <property type="entry name" value="HATPase_c"/>
    <property type="match status" value="1"/>
</dbReference>
<dbReference type="CDD" id="cd16922">
    <property type="entry name" value="HATPase_EvgS-ArcB-TorS-like"/>
    <property type="match status" value="1"/>
</dbReference>
<sequence length="342" mass="37755">MGDRRGKTIPLRGRVWRLAGQLGVLAEYDIEEMERLGDTVLELNSDYALAQFELARSNIKMRHLNAELEQQVAQRTQVLRDALVGAEAASRAKSAFLRNMSHELRTPLNAILGLGHVLGLKIAEPELRQHLEQITGAGKLLRDMTNQILDMSRLEAGTFQIKSKDFALLAVLDATMALWRQRAAAKGLILAREIDPALPPVLRGDPMRLGQILANLVGNAIAFSDRGRIDVRVRLVETKGDNLLLRFEVEDQGIGIAEAQQALLFNAFEQADHSTTRKYGGAGLGLAICRHLAYLMGGEVGVDSTPGLGSTFWFTARLQRGHDGHAWRVGRRCSRFGNRQPG</sequence>